<feature type="transmembrane region" description="Helical" evidence="7">
    <location>
        <begin position="134"/>
        <end position="161"/>
    </location>
</feature>
<organism evidence="9 10">
    <name type="scientific">Devosia elaeis</name>
    <dbReference type="NCBI Taxonomy" id="1770058"/>
    <lineage>
        <taxon>Bacteria</taxon>
        <taxon>Pseudomonadati</taxon>
        <taxon>Pseudomonadota</taxon>
        <taxon>Alphaproteobacteria</taxon>
        <taxon>Hyphomicrobiales</taxon>
        <taxon>Devosiaceae</taxon>
        <taxon>Devosia</taxon>
    </lineage>
</organism>
<feature type="transmembrane region" description="Helical" evidence="7">
    <location>
        <begin position="167"/>
        <end position="191"/>
    </location>
</feature>
<dbReference type="GO" id="GO:0022857">
    <property type="term" value="F:transmembrane transporter activity"/>
    <property type="evidence" value="ECO:0007669"/>
    <property type="project" value="UniProtKB-UniRule"/>
</dbReference>
<evidence type="ECO:0000313" key="9">
    <source>
        <dbReference type="EMBL" id="OAM74122.1"/>
    </source>
</evidence>
<feature type="transmembrane region" description="Helical" evidence="7">
    <location>
        <begin position="101"/>
        <end position="122"/>
    </location>
</feature>
<sequence length="428" mass="45025">MIFAGIAFAALLFIGMPIAFVVGIVSMGLMFEAGGSQFLLLVPQRMFAGLNVFTIMAIPFFFLAAELMSASKVIEDIMDFADALVGRLRGGMAHVNILNSAFFAGVSGSAIADIASLGAIEIRAMEAHGYDKRFATALTVASSLVGAIIPPSIILMLYASIAQVSVASIFLAAMVPGFLMVALLMLVVMLLARKYNFPRRETRIPPREFVAIGMRASLALMMPVIIMGGIVSGIFTATEAASVAVLYVLILGLFIKRTLKWGDIAPALLRAGVMTSVIFMVLATANVFGWFIGLERLPEAVASGLTGIASDPLTLLFLITGVLIVVGMFMDVGAALIVMAPILAPAAISAGIHPIHFGIVMSLTLVMGLSTPPVGPCLFAAASVSKLKIEAISLAMLPFYAVQLIFLAILILVPEISLALPRAAGFIN</sequence>
<dbReference type="PANTHER" id="PTHR33362">
    <property type="entry name" value="SIALIC ACID TRAP TRANSPORTER PERMEASE PROTEIN SIAT-RELATED"/>
    <property type="match status" value="1"/>
</dbReference>
<evidence type="ECO:0000313" key="10">
    <source>
        <dbReference type="Proteomes" id="UP000078389"/>
    </source>
</evidence>
<dbReference type="AlphaFoldDB" id="A0A178HML6"/>
<keyword evidence="7" id="KW-0813">Transport</keyword>
<evidence type="ECO:0000256" key="6">
    <source>
        <dbReference type="ARBA" id="ARBA00023136"/>
    </source>
</evidence>
<dbReference type="InterPro" id="IPR004681">
    <property type="entry name" value="TRAP_DctM"/>
</dbReference>
<keyword evidence="4 7" id="KW-0812">Transmembrane</keyword>
<keyword evidence="5 7" id="KW-1133">Transmembrane helix</keyword>
<keyword evidence="3 7" id="KW-0997">Cell inner membrane</keyword>
<comment type="subunit">
    <text evidence="7">The complex comprises the extracytoplasmic solute receptor protein and the two transmembrane proteins.</text>
</comment>
<feature type="transmembrane region" description="Helical" evidence="7">
    <location>
        <begin position="350"/>
        <end position="371"/>
    </location>
</feature>
<feature type="transmembrane region" description="Helical" evidence="7">
    <location>
        <begin position="46"/>
        <end position="65"/>
    </location>
</feature>
<dbReference type="OrthoDB" id="7824289at2"/>
<dbReference type="RefSeq" id="WP_067459514.1">
    <property type="nucleotide sequence ID" value="NZ_LVVY01000126.1"/>
</dbReference>
<dbReference type="Pfam" id="PF06808">
    <property type="entry name" value="DctM"/>
    <property type="match status" value="1"/>
</dbReference>
<keyword evidence="2" id="KW-1003">Cell membrane</keyword>
<dbReference type="PIRSF" id="PIRSF006066">
    <property type="entry name" value="HI0050"/>
    <property type="match status" value="1"/>
</dbReference>
<keyword evidence="6 7" id="KW-0472">Membrane</keyword>
<dbReference type="NCBIfam" id="TIGR00786">
    <property type="entry name" value="dctM"/>
    <property type="match status" value="1"/>
</dbReference>
<gene>
    <name evidence="9" type="ORF">A3840_16705</name>
</gene>
<feature type="transmembrane region" description="Helical" evidence="7">
    <location>
        <begin position="313"/>
        <end position="338"/>
    </location>
</feature>
<comment type="caution">
    <text evidence="9">The sequence shown here is derived from an EMBL/GenBank/DDBJ whole genome shotgun (WGS) entry which is preliminary data.</text>
</comment>
<feature type="transmembrane region" description="Helical" evidence="7">
    <location>
        <begin position="391"/>
        <end position="413"/>
    </location>
</feature>
<evidence type="ECO:0000256" key="7">
    <source>
        <dbReference type="RuleBase" id="RU369079"/>
    </source>
</evidence>
<accession>A0A178HML6</accession>
<feature type="domain" description="TRAP C4-dicarboxylate transport system permease DctM subunit" evidence="8">
    <location>
        <begin position="7"/>
        <end position="416"/>
    </location>
</feature>
<protein>
    <recommendedName>
        <fullName evidence="7">TRAP transporter large permease protein</fullName>
    </recommendedName>
</protein>
<feature type="transmembrane region" description="Helical" evidence="7">
    <location>
        <begin position="237"/>
        <end position="255"/>
    </location>
</feature>
<evidence type="ECO:0000256" key="2">
    <source>
        <dbReference type="ARBA" id="ARBA00022475"/>
    </source>
</evidence>
<proteinExistence type="inferred from homology"/>
<name>A0A178HML6_9HYPH</name>
<dbReference type="InterPro" id="IPR010656">
    <property type="entry name" value="DctM"/>
</dbReference>
<comment type="subcellular location">
    <subcellularLocation>
        <location evidence="1 7">Cell inner membrane</location>
        <topology evidence="1 7">Multi-pass membrane protein</topology>
    </subcellularLocation>
</comment>
<dbReference type="STRING" id="1770058.A3840_16705"/>
<evidence type="ECO:0000259" key="8">
    <source>
        <dbReference type="Pfam" id="PF06808"/>
    </source>
</evidence>
<feature type="transmembrane region" description="Helical" evidence="7">
    <location>
        <begin position="212"/>
        <end position="231"/>
    </location>
</feature>
<keyword evidence="10" id="KW-1185">Reference proteome</keyword>
<comment type="similarity">
    <text evidence="7">Belongs to the TRAP transporter large permease family.</text>
</comment>
<reference evidence="9 10" key="1">
    <citation type="submission" date="2016-03" db="EMBL/GenBank/DDBJ databases">
        <title>Genome sequencing of Devosia sp. S37.</title>
        <authorList>
            <person name="Mohd Nor M."/>
        </authorList>
    </citation>
    <scope>NUCLEOTIDE SEQUENCE [LARGE SCALE GENOMIC DNA]</scope>
    <source>
        <strain evidence="9 10">S37</strain>
    </source>
</reference>
<feature type="transmembrane region" description="Helical" evidence="7">
    <location>
        <begin position="267"/>
        <end position="293"/>
    </location>
</feature>
<dbReference type="Proteomes" id="UP000078389">
    <property type="component" value="Unassembled WGS sequence"/>
</dbReference>
<dbReference type="PANTHER" id="PTHR33362:SF2">
    <property type="entry name" value="TRAP TRANSPORTER LARGE PERMEASE PROTEIN"/>
    <property type="match status" value="1"/>
</dbReference>
<evidence type="ECO:0000256" key="3">
    <source>
        <dbReference type="ARBA" id="ARBA00022519"/>
    </source>
</evidence>
<dbReference type="GO" id="GO:0005886">
    <property type="term" value="C:plasma membrane"/>
    <property type="evidence" value="ECO:0007669"/>
    <property type="project" value="UniProtKB-SubCell"/>
</dbReference>
<evidence type="ECO:0000256" key="1">
    <source>
        <dbReference type="ARBA" id="ARBA00004429"/>
    </source>
</evidence>
<evidence type="ECO:0000256" key="5">
    <source>
        <dbReference type="ARBA" id="ARBA00022989"/>
    </source>
</evidence>
<dbReference type="EMBL" id="LVVY01000126">
    <property type="protein sequence ID" value="OAM74122.1"/>
    <property type="molecule type" value="Genomic_DNA"/>
</dbReference>
<comment type="function">
    <text evidence="7">Part of the tripartite ATP-independent periplasmic (TRAP) transport system.</text>
</comment>
<feature type="transmembrane region" description="Helical" evidence="7">
    <location>
        <begin position="6"/>
        <end position="25"/>
    </location>
</feature>
<evidence type="ECO:0000256" key="4">
    <source>
        <dbReference type="ARBA" id="ARBA00022692"/>
    </source>
</evidence>